<dbReference type="Gene3D" id="3.50.50.60">
    <property type="entry name" value="FAD/NAD(P)-binding domain"/>
    <property type="match status" value="1"/>
</dbReference>
<dbReference type="PATRIC" id="fig|745411.4.peg.1834"/>
<accession>K2K9M4</accession>
<evidence type="ECO:0000256" key="1">
    <source>
        <dbReference type="PIRSR" id="PIRSR011396-1"/>
    </source>
</evidence>
<dbReference type="SUPFAM" id="SSF51905">
    <property type="entry name" value="FAD/NAD(P)-binding domain"/>
    <property type="match status" value="1"/>
</dbReference>
<dbReference type="InterPro" id="IPR036188">
    <property type="entry name" value="FAD/NAD-bd_sf"/>
</dbReference>
<keyword evidence="2" id="KW-0547">Nucleotide-binding</keyword>
<dbReference type="PANTHER" id="PTHR43747">
    <property type="entry name" value="FAD-BINDING PROTEIN"/>
    <property type="match status" value="1"/>
</dbReference>
<proteinExistence type="predicted"/>
<reference evidence="3 4" key="1">
    <citation type="journal article" date="2012" name="J. Bacteriol.">
        <title>Genome Sequence of Gallaecimonas xiamenensis Type Strain 3-C-1.</title>
        <authorList>
            <person name="Lai Q."/>
            <person name="Wang L."/>
            <person name="Wang W."/>
            <person name="Shao Z."/>
        </authorList>
    </citation>
    <scope>NUCLEOTIDE SEQUENCE [LARGE SCALE GENOMIC DNA]</scope>
    <source>
        <strain evidence="3 4">3-C-1</strain>
    </source>
</reference>
<keyword evidence="2" id="KW-0285">Flavoprotein</keyword>
<organism evidence="3 4">
    <name type="scientific">Gallaecimonas xiamenensis 3-C-1</name>
    <dbReference type="NCBI Taxonomy" id="745411"/>
    <lineage>
        <taxon>Bacteria</taxon>
        <taxon>Pseudomonadati</taxon>
        <taxon>Pseudomonadota</taxon>
        <taxon>Gammaproteobacteria</taxon>
        <taxon>Enterobacterales</taxon>
        <taxon>Gallaecimonadaceae</taxon>
        <taxon>Gallaecimonas</taxon>
    </lineage>
</organism>
<feature type="binding site" evidence="2">
    <location>
        <begin position="13"/>
        <end position="16"/>
    </location>
    <ligand>
        <name>FAD</name>
        <dbReference type="ChEBI" id="CHEBI:57692"/>
    </ligand>
</feature>
<dbReference type="InterPro" id="IPR033856">
    <property type="entry name" value="Trp_halogen"/>
</dbReference>
<feature type="binding site" evidence="2">
    <location>
        <position position="78"/>
    </location>
    <ligand>
        <name>7-chloro-L-tryptophan</name>
        <dbReference type="ChEBI" id="CHEBI:58713"/>
    </ligand>
</feature>
<gene>
    <name evidence="3" type="ORF">B3C1_09358</name>
</gene>
<dbReference type="InterPro" id="IPR006905">
    <property type="entry name" value="Flavin_halogenase"/>
</dbReference>
<dbReference type="GO" id="GO:0000166">
    <property type="term" value="F:nucleotide binding"/>
    <property type="evidence" value="ECO:0007669"/>
    <property type="project" value="UniProtKB-KW"/>
</dbReference>
<keyword evidence="2" id="KW-0274">FAD</keyword>
<evidence type="ECO:0000256" key="2">
    <source>
        <dbReference type="PIRSR" id="PIRSR011396-2"/>
    </source>
</evidence>
<dbReference type="OrthoDB" id="6278312at2"/>
<evidence type="ECO:0000313" key="3">
    <source>
        <dbReference type="EMBL" id="EKE74015.1"/>
    </source>
</evidence>
<dbReference type="InterPro" id="IPR050816">
    <property type="entry name" value="Flavin-dep_Halogenase_NPB"/>
</dbReference>
<feature type="binding site" evidence="2">
    <location>
        <position position="341"/>
    </location>
    <ligand>
        <name>L-tryptophan</name>
        <dbReference type="ChEBI" id="CHEBI:57912"/>
    </ligand>
</feature>
<dbReference type="GO" id="GO:0004497">
    <property type="term" value="F:monooxygenase activity"/>
    <property type="evidence" value="ECO:0007669"/>
    <property type="project" value="InterPro"/>
</dbReference>
<keyword evidence="4" id="KW-1185">Reference proteome</keyword>
<dbReference type="AlphaFoldDB" id="K2K9M4"/>
<dbReference type="Proteomes" id="UP000006755">
    <property type="component" value="Unassembled WGS sequence"/>
</dbReference>
<protein>
    <submittedName>
        <fullName evidence="3">Tryptophan halogenase</fullName>
    </submittedName>
</protein>
<dbReference type="EMBL" id="AMRI01000011">
    <property type="protein sequence ID" value="EKE74015.1"/>
    <property type="molecule type" value="Genomic_DNA"/>
</dbReference>
<dbReference type="eggNOG" id="COG0665">
    <property type="taxonomic scope" value="Bacteria"/>
</dbReference>
<dbReference type="PIRSF" id="PIRSF011396">
    <property type="entry name" value="Trp_halogenase"/>
    <property type="match status" value="1"/>
</dbReference>
<dbReference type="Pfam" id="PF04820">
    <property type="entry name" value="Trp_halogenase"/>
    <property type="match status" value="1"/>
</dbReference>
<dbReference type="STRING" id="745411.B3C1_09358"/>
<comment type="caution">
    <text evidence="3">The sequence shown here is derived from an EMBL/GenBank/DDBJ whole genome shotgun (WGS) entry which is preliminary data.</text>
</comment>
<evidence type="ECO:0000313" key="4">
    <source>
        <dbReference type="Proteomes" id="UP000006755"/>
    </source>
</evidence>
<dbReference type="RefSeq" id="WP_008484437.1">
    <property type="nucleotide sequence ID" value="NZ_AMRI01000011.1"/>
</dbReference>
<feature type="active site" evidence="1">
    <location>
        <position position="78"/>
    </location>
</feature>
<dbReference type="PANTHER" id="PTHR43747:SF4">
    <property type="entry name" value="FLAVIN-DEPENDENT TRYPTOPHAN HALOGENASE"/>
    <property type="match status" value="1"/>
</dbReference>
<feature type="binding site" evidence="2">
    <location>
        <position position="332"/>
    </location>
    <ligand>
        <name>FAD</name>
        <dbReference type="ChEBI" id="CHEBI:57692"/>
    </ligand>
</feature>
<name>K2K9M4_9GAMM</name>
<sequence>MNQGVRKVLIVGGGSAGWMAAAMLARLLDKQVAISLVESDAIATVGVGEATIPPIQLFNKVLGLDEAEFLAKTQGTIKLGIEFENWGKQGQRYMHAFGDLGRDLGLTPFVHLWLRAKAEGHGQGLWDYSLNYQAAKAGRFIPLERIPGSPLKGLVHAYHFDAGLYAKLLRQHAEGAGVTRIEGEITAVPLDDSGAIAAVQLASGRRLEADLYIDCSGFRALLIEGALKTGFEDWRHWLPCDRALAVPSSNSGQPRPYTRAIAHEAGWQWQIPLRHRTGNGHVYASEYLSDDEAAAKLLANLEGEPLAEPRLIRFQTGRRKAQWRKNCVSLGLASGFLEPLESTSLHLVQSGITRLIKLFPRLQINPALVDEYNRQSAQEFEAIRDFIILHYHLNQRPEPFWQARRQMPVPASLARRMALFAATGRVFWEQHELFTEPAWYQVMLGQNLAPADYGPMADGLEQGQLQKLLADTRTTISQTCQKLPSHGDFLARVQALAKERGLV</sequence>